<keyword evidence="9" id="KW-0460">Magnesium</keyword>
<dbReference type="HAMAP" id="MF_00974">
    <property type="entry name" value="DNA_primase_DnaG"/>
    <property type="match status" value="1"/>
</dbReference>
<feature type="region of interest" description="Disordered" evidence="15">
    <location>
        <begin position="434"/>
        <end position="453"/>
    </location>
</feature>
<dbReference type="SUPFAM" id="SSF56731">
    <property type="entry name" value="DNA primase core"/>
    <property type="match status" value="1"/>
</dbReference>
<keyword evidence="4 12" id="KW-0548">Nucleotidyltransferase</keyword>
<dbReference type="EC" id="2.7.7.101" evidence="12"/>
<evidence type="ECO:0000313" key="17">
    <source>
        <dbReference type="EMBL" id="ACL04767.1"/>
    </source>
</evidence>
<comment type="cofactor">
    <cofactor evidence="12 13 14">
        <name>Zn(2+)</name>
        <dbReference type="ChEBI" id="CHEBI:29105"/>
    </cofactor>
    <text evidence="12 13 14">Binds 1 zinc ion per monomer.</text>
</comment>
<dbReference type="InterPro" id="IPR019475">
    <property type="entry name" value="DNA_primase_DnaB-bd"/>
</dbReference>
<evidence type="ECO:0000256" key="15">
    <source>
        <dbReference type="SAM" id="MobiDB-lite"/>
    </source>
</evidence>
<dbReference type="NCBIfam" id="TIGR01391">
    <property type="entry name" value="dnaG"/>
    <property type="match status" value="1"/>
</dbReference>
<dbReference type="AlphaFoldDB" id="B8FBL4"/>
<dbReference type="FunFam" id="3.90.580.10:FF:000001">
    <property type="entry name" value="DNA primase"/>
    <property type="match status" value="1"/>
</dbReference>
<accession>B8FBL4</accession>
<comment type="subunit">
    <text evidence="12">Monomer. Interacts with DnaB.</text>
</comment>
<keyword evidence="7 12" id="KW-0863">Zinc-finger</keyword>
<dbReference type="InterPro" id="IPR037068">
    <property type="entry name" value="DNA_primase_core_N_sf"/>
</dbReference>
<dbReference type="Pfam" id="PF10410">
    <property type="entry name" value="DnaB_bind"/>
    <property type="match status" value="1"/>
</dbReference>
<feature type="domain" description="Toprim" evidence="16">
    <location>
        <begin position="260"/>
        <end position="343"/>
    </location>
</feature>
<dbReference type="PROSITE" id="PS50880">
    <property type="entry name" value="TOPRIM"/>
    <property type="match status" value="1"/>
</dbReference>
<evidence type="ECO:0000256" key="13">
    <source>
        <dbReference type="PIRNR" id="PIRNR002811"/>
    </source>
</evidence>
<keyword evidence="10 12" id="KW-0238">DNA-binding</keyword>
<dbReference type="FunFam" id="3.90.980.10:FF:000001">
    <property type="entry name" value="DNA primase"/>
    <property type="match status" value="1"/>
</dbReference>
<evidence type="ECO:0000256" key="7">
    <source>
        <dbReference type="ARBA" id="ARBA00022771"/>
    </source>
</evidence>
<comment type="function">
    <text evidence="12 13">RNA polymerase that catalyzes the synthesis of short RNA molecules used as primers for DNA polymerase during DNA replication.</text>
</comment>
<sequence length="599" mass="66511">MARFSPDDQISHVRNSVNIVDVISDYMVLKKAGNNFVGLCPFHAEKTPSFSVNPDRQFFHCFGCGEGGDVFDFVMRQNNLTFPEALASLAARAGIELAPRKMTPQQQKIVAERDALYAANDFARDFFVKSLNAPQASQAREYLKKREMPQEVLETFMLGFAPDEWRALSGFLQGKGVPSHRAEKAGLLVHKEGGGNVYDRFRNRIIFPIHDISGRIAGFGGRVMDDALPKYLNSPQTPIYDKKRMLYGLYQARQECRKTGVAFMVEGYFDVLALYAHGIRNAVATCGTALSPDHVRIIKGYAKKVVLVFDSDTAGINAARKSLPLFEAEKVQAKVLVLPAGHDPDSFVRDFGAKDFLEAAENRQDMIPFLMESAIARHGLSIEGKANVVAEIKEQVAAVSDGVTRSLYIKQIAEKLGVDEAAVLDAVRDAAKTRPKRLPGTVHEEQAKPAEPAPDRMETAILQMMVRCPECAPKVAEKRLIKYFSSNRVRALGLRILEFIQAGGDPEGAGIMSLAVEQDDRSLLARILAHDDPLELPGCMAIIDQFEQSITRRNHAELDRRIQQAQTEGHHDLALRLLVEKNELLKALQVRNLKVGAKY</sequence>
<keyword evidence="2 12" id="KW-0639">Primosome</keyword>
<dbReference type="Pfam" id="PF01807">
    <property type="entry name" value="Zn_ribbon_DnaG"/>
    <property type="match status" value="1"/>
</dbReference>
<dbReference type="InterPro" id="IPR034151">
    <property type="entry name" value="TOPRIM_DnaG_bac"/>
</dbReference>
<dbReference type="EMBL" id="CP001322">
    <property type="protein sequence ID" value="ACL04767.1"/>
    <property type="molecule type" value="Genomic_DNA"/>
</dbReference>
<dbReference type="InterPro" id="IPR036977">
    <property type="entry name" value="DNA_primase_Znf_CHC2"/>
</dbReference>
<keyword evidence="11 12" id="KW-0804">Transcription</keyword>
<evidence type="ECO:0000256" key="3">
    <source>
        <dbReference type="ARBA" id="ARBA00022679"/>
    </source>
</evidence>
<dbReference type="Gene3D" id="3.90.580.10">
    <property type="entry name" value="Zinc finger, CHC2-type domain"/>
    <property type="match status" value="1"/>
</dbReference>
<protein>
    <recommendedName>
        <fullName evidence="12 13">DNA primase</fullName>
        <ecNumber evidence="12">2.7.7.101</ecNumber>
    </recommendedName>
</protein>
<dbReference type="SMART" id="SM00400">
    <property type="entry name" value="ZnF_CHCC"/>
    <property type="match status" value="1"/>
</dbReference>
<dbReference type="InterPro" id="IPR006295">
    <property type="entry name" value="DNA_primase_DnaG"/>
</dbReference>
<dbReference type="SMART" id="SM00493">
    <property type="entry name" value="TOPRIM"/>
    <property type="match status" value="1"/>
</dbReference>
<dbReference type="InterPro" id="IPR030846">
    <property type="entry name" value="DnaG_bac"/>
</dbReference>
<dbReference type="GO" id="GO:0003677">
    <property type="term" value="F:DNA binding"/>
    <property type="evidence" value="ECO:0007669"/>
    <property type="project" value="UniProtKB-KW"/>
</dbReference>
<dbReference type="GO" id="GO:0000428">
    <property type="term" value="C:DNA-directed RNA polymerase complex"/>
    <property type="evidence" value="ECO:0007669"/>
    <property type="project" value="UniProtKB-KW"/>
</dbReference>
<feature type="zinc finger region" description="CHC2-type" evidence="12 14">
    <location>
        <begin position="40"/>
        <end position="64"/>
    </location>
</feature>
<comment type="catalytic activity">
    <reaction evidence="12">
        <text>ssDNA + n NTP = ssDNA/pppN(pN)n-1 hybrid + (n-1) diphosphate.</text>
        <dbReference type="EC" id="2.7.7.101"/>
    </reaction>
</comment>
<evidence type="ECO:0000256" key="14">
    <source>
        <dbReference type="PIRSR" id="PIRSR002811-1"/>
    </source>
</evidence>
<dbReference type="eggNOG" id="COG0358">
    <property type="taxonomic scope" value="Bacteria"/>
</dbReference>
<keyword evidence="3 12" id="KW-0808">Transferase</keyword>
<evidence type="ECO:0000256" key="12">
    <source>
        <dbReference type="HAMAP-Rule" id="MF_00974"/>
    </source>
</evidence>
<dbReference type="InterPro" id="IPR013264">
    <property type="entry name" value="DNAG_N"/>
</dbReference>
<gene>
    <name evidence="12" type="primary">dnaG</name>
    <name evidence="17" type="ordered locus">Dalk_3077</name>
</gene>
<keyword evidence="6 12" id="KW-0479">Metal-binding</keyword>
<evidence type="ECO:0000313" key="18">
    <source>
        <dbReference type="Proteomes" id="UP000000739"/>
    </source>
</evidence>
<dbReference type="KEGG" id="dal:Dalk_3077"/>
<dbReference type="InterPro" id="IPR006171">
    <property type="entry name" value="TOPRIM_dom"/>
</dbReference>
<dbReference type="GO" id="GO:0008270">
    <property type="term" value="F:zinc ion binding"/>
    <property type="evidence" value="ECO:0007669"/>
    <property type="project" value="UniProtKB-UniRule"/>
</dbReference>
<evidence type="ECO:0000256" key="6">
    <source>
        <dbReference type="ARBA" id="ARBA00022723"/>
    </source>
</evidence>
<dbReference type="GO" id="GO:1990077">
    <property type="term" value="C:primosome complex"/>
    <property type="evidence" value="ECO:0007669"/>
    <property type="project" value="UniProtKB-KW"/>
</dbReference>
<dbReference type="RefSeq" id="WP_015947827.1">
    <property type="nucleotide sequence ID" value="NC_011768.1"/>
</dbReference>
<name>B8FBL4_DESAL</name>
<keyword evidence="1 12" id="KW-0240">DNA-directed RNA polymerase</keyword>
<dbReference type="Gene3D" id="3.40.1360.10">
    <property type="match status" value="1"/>
</dbReference>
<dbReference type="PANTHER" id="PTHR30313">
    <property type="entry name" value="DNA PRIMASE"/>
    <property type="match status" value="1"/>
</dbReference>
<reference evidence="17 18" key="1">
    <citation type="journal article" date="2012" name="Environ. Microbiol.">
        <title>The genome sequence of Desulfatibacillum alkenivorans AK-01: a blueprint for anaerobic alkane oxidation.</title>
        <authorList>
            <person name="Callaghan A.V."/>
            <person name="Morris B.E."/>
            <person name="Pereira I.A."/>
            <person name="McInerney M.J."/>
            <person name="Austin R.N."/>
            <person name="Groves J.T."/>
            <person name="Kukor J.J."/>
            <person name="Suflita J.M."/>
            <person name="Young L.Y."/>
            <person name="Zylstra G.J."/>
            <person name="Wawrik B."/>
        </authorList>
    </citation>
    <scope>NUCLEOTIDE SEQUENCE [LARGE SCALE GENOMIC DNA]</scope>
    <source>
        <strain evidence="17 18">AK-01</strain>
    </source>
</reference>
<dbReference type="HOGENOM" id="CLU_013501_3_3_7"/>
<keyword evidence="18" id="KW-1185">Reference proteome</keyword>
<comment type="domain">
    <text evidence="12">Contains an N-terminal zinc-binding domain, a central core domain that contains the primase activity, and a C-terminal DnaB-binding domain.</text>
</comment>
<dbReference type="Pfam" id="PF13155">
    <property type="entry name" value="Toprim_2"/>
    <property type="match status" value="1"/>
</dbReference>
<dbReference type="GO" id="GO:0005737">
    <property type="term" value="C:cytoplasm"/>
    <property type="evidence" value="ECO:0007669"/>
    <property type="project" value="TreeGrafter"/>
</dbReference>
<dbReference type="GO" id="GO:0003899">
    <property type="term" value="F:DNA-directed RNA polymerase activity"/>
    <property type="evidence" value="ECO:0007669"/>
    <property type="project" value="UniProtKB-UniRule"/>
</dbReference>
<dbReference type="Pfam" id="PF08275">
    <property type="entry name" value="DNAG_N"/>
    <property type="match status" value="1"/>
</dbReference>
<evidence type="ECO:0000256" key="9">
    <source>
        <dbReference type="ARBA" id="ARBA00022842"/>
    </source>
</evidence>
<evidence type="ECO:0000256" key="1">
    <source>
        <dbReference type="ARBA" id="ARBA00022478"/>
    </source>
</evidence>
<dbReference type="SUPFAM" id="SSF57783">
    <property type="entry name" value="Zinc beta-ribbon"/>
    <property type="match status" value="1"/>
</dbReference>
<dbReference type="InterPro" id="IPR050219">
    <property type="entry name" value="DnaG_primase"/>
</dbReference>
<dbReference type="Gene3D" id="1.10.860.10">
    <property type="entry name" value="DNAb Helicase, Chain A"/>
    <property type="match status" value="1"/>
</dbReference>
<evidence type="ECO:0000256" key="8">
    <source>
        <dbReference type="ARBA" id="ARBA00022833"/>
    </source>
</evidence>
<dbReference type="Proteomes" id="UP000000739">
    <property type="component" value="Chromosome"/>
</dbReference>
<keyword evidence="5 12" id="KW-0235">DNA replication</keyword>
<comment type="similarity">
    <text evidence="12 13">Belongs to the DnaG primase family.</text>
</comment>
<dbReference type="InterPro" id="IPR016136">
    <property type="entry name" value="DNA_helicase_N/primase_C"/>
</dbReference>
<keyword evidence="8 12" id="KW-0862">Zinc</keyword>
<evidence type="ECO:0000256" key="4">
    <source>
        <dbReference type="ARBA" id="ARBA00022695"/>
    </source>
</evidence>
<evidence type="ECO:0000256" key="2">
    <source>
        <dbReference type="ARBA" id="ARBA00022515"/>
    </source>
</evidence>
<organism evidence="17 18">
    <name type="scientific">Desulfatibacillum aliphaticivorans</name>
    <dbReference type="NCBI Taxonomy" id="218208"/>
    <lineage>
        <taxon>Bacteria</taxon>
        <taxon>Pseudomonadati</taxon>
        <taxon>Thermodesulfobacteriota</taxon>
        <taxon>Desulfobacteria</taxon>
        <taxon>Desulfobacterales</taxon>
        <taxon>Desulfatibacillaceae</taxon>
        <taxon>Desulfatibacillum</taxon>
    </lineage>
</organism>
<dbReference type="GO" id="GO:0006269">
    <property type="term" value="P:DNA replication, synthesis of primer"/>
    <property type="evidence" value="ECO:0007669"/>
    <property type="project" value="UniProtKB-UniRule"/>
</dbReference>
<evidence type="ECO:0000256" key="11">
    <source>
        <dbReference type="ARBA" id="ARBA00023163"/>
    </source>
</evidence>
<feature type="compositionally biased region" description="Basic and acidic residues" evidence="15">
    <location>
        <begin position="442"/>
        <end position="453"/>
    </location>
</feature>
<proteinExistence type="inferred from homology"/>
<evidence type="ECO:0000259" key="16">
    <source>
        <dbReference type="PROSITE" id="PS50880"/>
    </source>
</evidence>
<dbReference type="PIRSF" id="PIRSF002811">
    <property type="entry name" value="DnaG"/>
    <property type="match status" value="1"/>
</dbReference>
<dbReference type="Gene3D" id="3.90.980.10">
    <property type="entry name" value="DNA primase, catalytic core, N-terminal domain"/>
    <property type="match status" value="1"/>
</dbReference>
<dbReference type="InterPro" id="IPR002694">
    <property type="entry name" value="Znf_CHC2"/>
</dbReference>
<dbReference type="PANTHER" id="PTHR30313:SF2">
    <property type="entry name" value="DNA PRIMASE"/>
    <property type="match status" value="1"/>
</dbReference>
<dbReference type="CDD" id="cd03364">
    <property type="entry name" value="TOPRIM_DnaG_primases"/>
    <property type="match status" value="1"/>
</dbReference>
<evidence type="ECO:0000256" key="10">
    <source>
        <dbReference type="ARBA" id="ARBA00023125"/>
    </source>
</evidence>
<evidence type="ECO:0000256" key="5">
    <source>
        <dbReference type="ARBA" id="ARBA00022705"/>
    </source>
</evidence>